<feature type="transmembrane region" description="Helical" evidence="2">
    <location>
        <begin position="172"/>
        <end position="195"/>
    </location>
</feature>
<dbReference type="AlphaFoldDB" id="A0AAW0GD00"/>
<feature type="compositionally biased region" description="Polar residues" evidence="1">
    <location>
        <begin position="299"/>
        <end position="330"/>
    </location>
</feature>
<feature type="compositionally biased region" description="Basic and acidic residues" evidence="1">
    <location>
        <begin position="369"/>
        <end position="381"/>
    </location>
</feature>
<feature type="transmembrane region" description="Helical" evidence="2">
    <location>
        <begin position="30"/>
        <end position="47"/>
    </location>
</feature>
<proteinExistence type="predicted"/>
<dbReference type="Proteomes" id="UP001385951">
    <property type="component" value="Unassembled WGS sequence"/>
</dbReference>
<keyword evidence="4" id="KW-1185">Reference proteome</keyword>
<feature type="region of interest" description="Disordered" evidence="1">
    <location>
        <begin position="299"/>
        <end position="381"/>
    </location>
</feature>
<comment type="caution">
    <text evidence="3">The sequence shown here is derived from an EMBL/GenBank/DDBJ whole genome shotgun (WGS) entry which is preliminary data.</text>
</comment>
<sequence>MSSPQSGFAILNPDTPLVFLPPVSGAQTTAARYILAVMVGAWFWDVFMSIPEEVRIYRKRKFRIPDAAYFMARIASAGFFVTAFLYSVAPLNDCQTVIRAVGWFGAFAVPLNASLFLLRIWGVFYDARPVCIIFTLLWLATFASFTAPFTFVGAHIGPTKECIIHSVQKSTSAGFVAIVLYDTMVFIAISIRLLLDNPADGWIARIKLFFSGEKMGYLSRALLQTGQLYYLATVGGNIIALSVILDPRIPPSFKAISTIPNIALQNAMACRVFRFLKLGYIKPSAEPFRSSASATPNVTRSIHFNSPPSHVTSGTSVSNTYNMGHSTISGNEGDILPTMSYQSDRSVKAASFSLPGTAEENEKNALGPELDKPERPSHELV</sequence>
<evidence type="ECO:0000256" key="2">
    <source>
        <dbReference type="SAM" id="Phobius"/>
    </source>
</evidence>
<feature type="transmembrane region" description="Helical" evidence="2">
    <location>
        <begin position="228"/>
        <end position="245"/>
    </location>
</feature>
<dbReference type="EMBL" id="JASBNA010000012">
    <property type="protein sequence ID" value="KAK7687807.1"/>
    <property type="molecule type" value="Genomic_DNA"/>
</dbReference>
<keyword evidence="2" id="KW-1133">Transmembrane helix</keyword>
<accession>A0AAW0GD00</accession>
<evidence type="ECO:0000256" key="1">
    <source>
        <dbReference type="SAM" id="MobiDB-lite"/>
    </source>
</evidence>
<feature type="transmembrane region" description="Helical" evidence="2">
    <location>
        <begin position="130"/>
        <end position="152"/>
    </location>
</feature>
<evidence type="ECO:0000313" key="4">
    <source>
        <dbReference type="Proteomes" id="UP001385951"/>
    </source>
</evidence>
<feature type="transmembrane region" description="Helical" evidence="2">
    <location>
        <begin position="100"/>
        <end position="118"/>
    </location>
</feature>
<keyword evidence="2" id="KW-0812">Transmembrane</keyword>
<gene>
    <name evidence="3" type="ORF">QCA50_009026</name>
</gene>
<protein>
    <submittedName>
        <fullName evidence="3">Uncharacterized protein</fullName>
    </submittedName>
</protein>
<feature type="transmembrane region" description="Helical" evidence="2">
    <location>
        <begin position="68"/>
        <end position="88"/>
    </location>
</feature>
<evidence type="ECO:0000313" key="3">
    <source>
        <dbReference type="EMBL" id="KAK7687807.1"/>
    </source>
</evidence>
<organism evidence="3 4">
    <name type="scientific">Cerrena zonata</name>
    <dbReference type="NCBI Taxonomy" id="2478898"/>
    <lineage>
        <taxon>Eukaryota</taxon>
        <taxon>Fungi</taxon>
        <taxon>Dikarya</taxon>
        <taxon>Basidiomycota</taxon>
        <taxon>Agaricomycotina</taxon>
        <taxon>Agaricomycetes</taxon>
        <taxon>Polyporales</taxon>
        <taxon>Cerrenaceae</taxon>
        <taxon>Cerrena</taxon>
    </lineage>
</organism>
<name>A0AAW0GD00_9APHY</name>
<keyword evidence="2" id="KW-0472">Membrane</keyword>
<reference evidence="3 4" key="1">
    <citation type="submission" date="2022-09" db="EMBL/GenBank/DDBJ databases">
        <authorList>
            <person name="Palmer J.M."/>
        </authorList>
    </citation>
    <scope>NUCLEOTIDE SEQUENCE [LARGE SCALE GENOMIC DNA]</scope>
    <source>
        <strain evidence="3 4">DSM 7382</strain>
    </source>
</reference>